<dbReference type="InterPro" id="IPR036291">
    <property type="entry name" value="NAD(P)-bd_dom_sf"/>
</dbReference>
<dbReference type="SUPFAM" id="SSF52283">
    <property type="entry name" value="Formate/glycerate dehydrogenase catalytic domain-like"/>
    <property type="match status" value="1"/>
</dbReference>
<evidence type="ECO:0000256" key="1">
    <source>
        <dbReference type="ARBA" id="ARBA00023002"/>
    </source>
</evidence>
<dbReference type="CDD" id="cd05300">
    <property type="entry name" value="2-Hacid_dh_1"/>
    <property type="match status" value="1"/>
</dbReference>
<dbReference type="SUPFAM" id="SSF51735">
    <property type="entry name" value="NAD(P)-binding Rossmann-fold domains"/>
    <property type="match status" value="1"/>
</dbReference>
<evidence type="ECO:0000259" key="3">
    <source>
        <dbReference type="Pfam" id="PF02826"/>
    </source>
</evidence>
<keyword evidence="2" id="KW-0520">NAD</keyword>
<evidence type="ECO:0000313" key="4">
    <source>
        <dbReference type="EMBL" id="PCR89016.1"/>
    </source>
</evidence>
<keyword evidence="5" id="KW-1185">Reference proteome</keyword>
<dbReference type="InterPro" id="IPR029753">
    <property type="entry name" value="D-isomer_DH_CS"/>
</dbReference>
<dbReference type="InterPro" id="IPR006140">
    <property type="entry name" value="D-isomer_DH_NAD-bd"/>
</dbReference>
<accession>A0A2A5QQ79</accession>
<proteinExistence type="predicted"/>
<protein>
    <submittedName>
        <fullName evidence="4">Hydroxyacid dehydrogenase</fullName>
    </submittedName>
</protein>
<dbReference type="PANTHER" id="PTHR43333">
    <property type="entry name" value="2-HACID_DH_C DOMAIN-CONTAINING PROTEIN"/>
    <property type="match status" value="1"/>
</dbReference>
<feature type="domain" description="D-isomer specific 2-hydroxyacid dehydrogenase NAD-binding" evidence="3">
    <location>
        <begin position="120"/>
        <end position="294"/>
    </location>
</feature>
<evidence type="ECO:0000256" key="2">
    <source>
        <dbReference type="ARBA" id="ARBA00023027"/>
    </source>
</evidence>
<reference evidence="4 5" key="1">
    <citation type="submission" date="2017-09" db="EMBL/GenBank/DDBJ databases">
        <title>Genome sequences of Natrinema ejinorence JCM 13890T.</title>
        <authorList>
            <person name="Roh S.W."/>
            <person name="Kim Y.B."/>
            <person name="Kim J.Y."/>
        </authorList>
    </citation>
    <scope>NUCLEOTIDE SEQUENCE [LARGE SCALE GENOMIC DNA]</scope>
    <source>
        <strain evidence="4 5">JCM 13890</strain>
    </source>
</reference>
<dbReference type="Gene3D" id="3.40.50.720">
    <property type="entry name" value="NAD(P)-binding Rossmann-like Domain"/>
    <property type="match status" value="2"/>
</dbReference>
<sequence length="333" mass="36486">MTHDVPSRNPVDRIVVLRGSIHGDSATEYAKILQSRTDDVCVEYAHTPREEERLLSDASVATGTTITEATLEHAHDLRLFACATAGIDHLPLTELRSQGVAVTTGSGIHQPNVAEHVLDVLLTLVRRTTTAWRQQQQHQWQAYRPWGTLAGSTATIVGLGPIGKSIVKRLTALDVRTIGVRYSPEKGGPADDVIGFDEPAFHDALSRSDAVILACPLREETDGLIGRAEIRTLPSSAIVVNVARGEILETDALTAALRRRALRGAALDVTDPEPLSADHPLWDFENVIITPHIAGFDPEYWDQRAEILQENIRRIRETGRYSDLENSALGASR</sequence>
<dbReference type="RefSeq" id="WP_097382033.1">
    <property type="nucleotide sequence ID" value="NZ_NXNI01000002.1"/>
</dbReference>
<name>A0A2A5QQ79_9EURY</name>
<dbReference type="EMBL" id="NXNI01000002">
    <property type="protein sequence ID" value="PCR89016.1"/>
    <property type="molecule type" value="Genomic_DNA"/>
</dbReference>
<comment type="caution">
    <text evidence="4">The sequence shown here is derived from an EMBL/GenBank/DDBJ whole genome shotgun (WGS) entry which is preliminary data.</text>
</comment>
<evidence type="ECO:0000313" key="5">
    <source>
        <dbReference type="Proteomes" id="UP000219689"/>
    </source>
</evidence>
<dbReference type="GO" id="GO:0016616">
    <property type="term" value="F:oxidoreductase activity, acting on the CH-OH group of donors, NAD or NADP as acceptor"/>
    <property type="evidence" value="ECO:0007669"/>
    <property type="project" value="InterPro"/>
</dbReference>
<dbReference type="AlphaFoldDB" id="A0A2A5QQ79"/>
<dbReference type="GO" id="GO:0051287">
    <property type="term" value="F:NAD binding"/>
    <property type="evidence" value="ECO:0007669"/>
    <property type="project" value="InterPro"/>
</dbReference>
<keyword evidence="1" id="KW-0560">Oxidoreductase</keyword>
<organism evidence="4 5">
    <name type="scientific">Natrinema ejinorense</name>
    <dbReference type="NCBI Taxonomy" id="373386"/>
    <lineage>
        <taxon>Archaea</taxon>
        <taxon>Methanobacteriati</taxon>
        <taxon>Methanobacteriota</taxon>
        <taxon>Stenosarchaea group</taxon>
        <taxon>Halobacteria</taxon>
        <taxon>Halobacteriales</taxon>
        <taxon>Natrialbaceae</taxon>
        <taxon>Natrinema</taxon>
    </lineage>
</organism>
<dbReference type="Proteomes" id="UP000219689">
    <property type="component" value="Unassembled WGS sequence"/>
</dbReference>
<dbReference type="OrthoDB" id="34275at2157"/>
<dbReference type="PROSITE" id="PS00671">
    <property type="entry name" value="D_2_HYDROXYACID_DH_3"/>
    <property type="match status" value="1"/>
</dbReference>
<dbReference type="Pfam" id="PF02826">
    <property type="entry name" value="2-Hacid_dh_C"/>
    <property type="match status" value="1"/>
</dbReference>
<dbReference type="PANTHER" id="PTHR43333:SF1">
    <property type="entry name" value="D-ISOMER SPECIFIC 2-HYDROXYACID DEHYDROGENASE NAD-BINDING DOMAIN-CONTAINING PROTEIN"/>
    <property type="match status" value="1"/>
</dbReference>
<gene>
    <name evidence="4" type="ORF">CP557_21360</name>
</gene>